<dbReference type="EMBL" id="JAAAXW010000003">
    <property type="protein sequence ID" value="KAF9551647.1"/>
    <property type="molecule type" value="Genomic_DNA"/>
</dbReference>
<protein>
    <submittedName>
        <fullName evidence="3">Uncharacterized protein</fullName>
    </submittedName>
</protein>
<evidence type="ECO:0000256" key="1">
    <source>
        <dbReference type="SAM" id="MobiDB-lite"/>
    </source>
</evidence>
<proteinExistence type="predicted"/>
<feature type="compositionally biased region" description="Basic and acidic residues" evidence="1">
    <location>
        <begin position="405"/>
        <end position="418"/>
    </location>
</feature>
<sequence>MVRQRQYQQPTNGGAGSKAPLLILGAAALMIQGLLVLPIPANAETTITISSNNNSDNNNNNNNGASVIANSGNSKVSFDLGVHHNLQTIASLSTGGSGPAGAGPQLWGTTSAVGATAATVVSHSNNATTPVNLRQEQQQKDVLEGASLALYRKIRLEETSDAPAAVDATTPMAATAKDVGVVKEVEDIQSGKTEPAIDDGLENEVAPAGEEPVSRNTDANTTDTKKKDGNKNVAAVAVVDEESFSVILSPVSLSTLSTAANDDKKKKSKKTTVTELEDEKKADDYDDNEDVQNDKPTIATDEDESEAETETETETETKTEAVDGTTRVGDQVVLDKDSNPVKDVILEKEAEKKATDTYSAENHEDAAPAIVDTTADATTYNKESKPLKPEEEEEGEEEGEEKEDPSDKKDEKGKKGEEDNAEDDKDADETKDEATTMVPDGGKKKGHRKQAFARLREQLVKQQQQQLSTGETDTAEAPAESDQTADATTPMAEDTTTTLARAADFVPPEDMRAVMDAKAERDKTGNKKTQSILTPQQIADTEHQGANAFFELFAADVFPDVKLVGNNQLQDLDFEQRLNKQKEDKKAKAAKKKQQQDKKDKKEANKKDKKKVANKKDKNKVANKEGGMKQQQDRHQNEKRALPAAAPDMTEKERVHAALENIFGKDGAAKIEAEADDSSDVEITAQGLDKGIFATANAADAKYAKKNHHKKKKHHHKHHHKHHAMAATKNDVTSIFTTDAKDTKDNKLTPPADSPMSKPRASGPPEYTVPGSSAGQPQPQQHQTKQPASGTASPASPPGGAPPAGAKGGPAAPSKGETGTAGFGTVPMFGPAQLDLGNSAASLIASKSSIALAFVFGVAWMVL</sequence>
<feature type="region of interest" description="Disordered" evidence="1">
    <location>
        <begin position="259"/>
        <end position="492"/>
    </location>
</feature>
<feature type="region of interest" description="Disordered" evidence="1">
    <location>
        <begin position="188"/>
        <end position="228"/>
    </location>
</feature>
<dbReference type="AlphaFoldDB" id="A0A9P6K8T7"/>
<organism evidence="3 4">
    <name type="scientific">Mortierella hygrophila</name>
    <dbReference type="NCBI Taxonomy" id="979708"/>
    <lineage>
        <taxon>Eukaryota</taxon>
        <taxon>Fungi</taxon>
        <taxon>Fungi incertae sedis</taxon>
        <taxon>Mucoromycota</taxon>
        <taxon>Mortierellomycotina</taxon>
        <taxon>Mortierellomycetes</taxon>
        <taxon>Mortierellales</taxon>
        <taxon>Mortierellaceae</taxon>
        <taxon>Mortierella</taxon>
    </lineage>
</organism>
<feature type="region of interest" description="Disordered" evidence="1">
    <location>
        <begin position="575"/>
        <end position="652"/>
    </location>
</feature>
<name>A0A9P6K8T7_9FUNG</name>
<comment type="caution">
    <text evidence="3">The sequence shown here is derived from an EMBL/GenBank/DDBJ whole genome shotgun (WGS) entry which is preliminary data.</text>
</comment>
<feature type="compositionally biased region" description="Basic residues" evidence="1">
    <location>
        <begin position="704"/>
        <end position="724"/>
    </location>
</feature>
<keyword evidence="2" id="KW-0472">Membrane</keyword>
<feature type="compositionally biased region" description="Basic and acidic residues" evidence="1">
    <location>
        <begin position="575"/>
        <end position="587"/>
    </location>
</feature>
<feature type="compositionally biased region" description="Acidic residues" evidence="1">
    <location>
        <begin position="419"/>
        <end position="431"/>
    </location>
</feature>
<gene>
    <name evidence="3" type="ORF">EC957_006540</name>
</gene>
<keyword evidence="2" id="KW-1133">Transmembrane helix</keyword>
<accession>A0A9P6K8T7</accession>
<feature type="compositionally biased region" description="Basic and acidic residues" evidence="1">
    <location>
        <begin position="333"/>
        <end position="366"/>
    </location>
</feature>
<feature type="transmembrane region" description="Helical" evidence="2">
    <location>
        <begin position="21"/>
        <end position="41"/>
    </location>
</feature>
<feature type="compositionally biased region" description="Low complexity" evidence="1">
    <location>
        <begin position="803"/>
        <end position="816"/>
    </location>
</feature>
<evidence type="ECO:0000313" key="4">
    <source>
        <dbReference type="Proteomes" id="UP000723463"/>
    </source>
</evidence>
<keyword evidence="4" id="KW-1185">Reference proteome</keyword>
<feature type="region of interest" description="Disordered" evidence="1">
    <location>
        <begin position="702"/>
        <end position="824"/>
    </location>
</feature>
<feature type="compositionally biased region" description="Acidic residues" evidence="1">
    <location>
        <begin position="390"/>
        <end position="404"/>
    </location>
</feature>
<feature type="compositionally biased region" description="Basic and acidic residues" evidence="1">
    <location>
        <begin position="614"/>
        <end position="641"/>
    </location>
</feature>
<feature type="compositionally biased region" description="Low complexity" evidence="1">
    <location>
        <begin position="776"/>
        <end position="794"/>
    </location>
</feature>
<dbReference type="Proteomes" id="UP000723463">
    <property type="component" value="Unassembled WGS sequence"/>
</dbReference>
<feature type="compositionally biased region" description="Basic and acidic residues" evidence="1">
    <location>
        <begin position="594"/>
        <end position="606"/>
    </location>
</feature>
<reference evidence="3" key="1">
    <citation type="journal article" date="2020" name="Fungal Divers.">
        <title>Resolving the Mortierellaceae phylogeny through synthesis of multi-gene phylogenetics and phylogenomics.</title>
        <authorList>
            <person name="Vandepol N."/>
            <person name="Liber J."/>
            <person name="Desiro A."/>
            <person name="Na H."/>
            <person name="Kennedy M."/>
            <person name="Barry K."/>
            <person name="Grigoriev I.V."/>
            <person name="Miller A.N."/>
            <person name="O'Donnell K."/>
            <person name="Stajich J.E."/>
            <person name="Bonito G."/>
        </authorList>
    </citation>
    <scope>NUCLEOTIDE SEQUENCE</scope>
    <source>
        <strain evidence="3">NRRL 2591</strain>
    </source>
</reference>
<evidence type="ECO:0000256" key="2">
    <source>
        <dbReference type="SAM" id="Phobius"/>
    </source>
</evidence>
<keyword evidence="2" id="KW-0812">Transmembrane</keyword>
<feature type="compositionally biased region" description="Acidic residues" evidence="1">
    <location>
        <begin position="300"/>
        <end position="314"/>
    </location>
</feature>
<evidence type="ECO:0000313" key="3">
    <source>
        <dbReference type="EMBL" id="KAF9551647.1"/>
    </source>
</evidence>